<dbReference type="GO" id="GO:0050897">
    <property type="term" value="F:cobalt ion binding"/>
    <property type="evidence" value="ECO:0007669"/>
    <property type="project" value="InterPro"/>
</dbReference>
<dbReference type="Gene3D" id="3.20.20.140">
    <property type="entry name" value="Metal-dependent hydrolases"/>
    <property type="match status" value="1"/>
</dbReference>
<dbReference type="GO" id="GO:0006145">
    <property type="term" value="P:purine nucleobase catabolic process"/>
    <property type="evidence" value="ECO:0007669"/>
    <property type="project" value="TreeGrafter"/>
</dbReference>
<dbReference type="GO" id="GO:0005737">
    <property type="term" value="C:cytoplasm"/>
    <property type="evidence" value="ECO:0007669"/>
    <property type="project" value="TreeGrafter"/>
</dbReference>
<evidence type="ECO:0000256" key="7">
    <source>
        <dbReference type="ARBA" id="ARBA00022723"/>
    </source>
</evidence>
<comment type="similarity">
    <text evidence="4">Belongs to the metallo-dependent hydrolases superfamily. Allantoinase family.</text>
</comment>
<evidence type="ECO:0000256" key="4">
    <source>
        <dbReference type="ARBA" id="ARBA00010368"/>
    </source>
</evidence>
<dbReference type="InterPro" id="IPR017593">
    <property type="entry name" value="Allantoinase"/>
</dbReference>
<feature type="domain" description="Amidohydrolase-related" evidence="10">
    <location>
        <begin position="61"/>
        <end position="443"/>
    </location>
</feature>
<dbReference type="OrthoDB" id="10258955at2759"/>
<protein>
    <recommendedName>
        <fullName evidence="6">allantoinase</fullName>
        <ecNumber evidence="6">3.5.2.5</ecNumber>
    </recommendedName>
</protein>
<gene>
    <name evidence="11" type="ORF">CANARDRAFT_27912</name>
</gene>
<dbReference type="InterPro" id="IPR011059">
    <property type="entry name" value="Metal-dep_hydrolase_composite"/>
</dbReference>
<evidence type="ECO:0000256" key="1">
    <source>
        <dbReference type="ARBA" id="ARBA00001756"/>
    </source>
</evidence>
<dbReference type="AlphaFoldDB" id="A0A1E4T247"/>
<dbReference type="InterPro" id="IPR006680">
    <property type="entry name" value="Amidohydro-rel"/>
</dbReference>
<accession>A0A1E4T247</accession>
<organism evidence="11 12">
    <name type="scientific">[Candida] arabinofermentans NRRL YB-2248</name>
    <dbReference type="NCBI Taxonomy" id="983967"/>
    <lineage>
        <taxon>Eukaryota</taxon>
        <taxon>Fungi</taxon>
        <taxon>Dikarya</taxon>
        <taxon>Ascomycota</taxon>
        <taxon>Saccharomycotina</taxon>
        <taxon>Pichiomycetes</taxon>
        <taxon>Pichiales</taxon>
        <taxon>Pichiaceae</taxon>
        <taxon>Ogataea</taxon>
        <taxon>Ogataea/Candida clade</taxon>
    </lineage>
</organism>
<comment type="pathway">
    <text evidence="3">Nitrogen metabolism; (S)-allantoin degradation; allantoate from (S)-allantoin: step 1/1.</text>
</comment>
<sequence>MSKAISSNKVVIGDQLIPATIIFSPKSGKIIKVFESVLHAKDPKLELYNVISYRQLGNLCILPGLVDCHVHLNEPGRTEWEGFATGTQAAAAGGVTTVIDMPLNAIPPTTSLENLNIKLEAAKGQTWVDTGFWGGMIPTNLEDLIPLIEAGVRGFKGFLMESGVDEFPKIDPDYITKALKKVQGLDTMLMFHAEMEAGCCTGELKHKIVTNPHEPPALHNSSTDPDPKHYSTFLESRPDMLETNAISHIIECSKANPTTPVHIVHLSTKEALPMIVQAKNDYKLPLTVETCFHYLTLSAEEIPDGATHFKCCPPIRTDENRQQLWKALQDGTISSVVSDHSPCTPQLKGLDRGDFLAAWGGITSVGFGLQLLWTEGSTNFGVTLPDISKWCSYNTAKQVGLSHKKGSIKMGMDADFVIFDDEITYEISNLKTYFKNKLTAYHGKQMKGRVMETILRGQSIYALGKGVVDVPRGQLLLEPRLGLLQ</sequence>
<dbReference type="FunFam" id="3.20.20.140:FF:000032">
    <property type="entry name" value="Allantoinase Dal1"/>
    <property type="match status" value="1"/>
</dbReference>
<dbReference type="UniPathway" id="UPA00395">
    <property type="reaction ID" value="UER00653"/>
</dbReference>
<evidence type="ECO:0000256" key="6">
    <source>
        <dbReference type="ARBA" id="ARBA00012863"/>
    </source>
</evidence>
<evidence type="ECO:0000256" key="9">
    <source>
        <dbReference type="ARBA" id="ARBA00022833"/>
    </source>
</evidence>
<dbReference type="SUPFAM" id="SSF51556">
    <property type="entry name" value="Metallo-dependent hydrolases"/>
    <property type="match status" value="1"/>
</dbReference>
<dbReference type="GO" id="GO:0008270">
    <property type="term" value="F:zinc ion binding"/>
    <property type="evidence" value="ECO:0007669"/>
    <property type="project" value="InterPro"/>
</dbReference>
<name>A0A1E4T247_9ASCO</name>
<keyword evidence="12" id="KW-1185">Reference proteome</keyword>
<keyword evidence="9" id="KW-0862">Zinc</keyword>
<evidence type="ECO:0000256" key="3">
    <source>
        <dbReference type="ARBA" id="ARBA00004968"/>
    </source>
</evidence>
<dbReference type="EC" id="3.5.2.5" evidence="6"/>
<comment type="cofactor">
    <cofactor evidence="2">
        <name>Zn(2+)</name>
        <dbReference type="ChEBI" id="CHEBI:29105"/>
    </cofactor>
</comment>
<evidence type="ECO:0000256" key="8">
    <source>
        <dbReference type="ARBA" id="ARBA00022801"/>
    </source>
</evidence>
<dbReference type="Pfam" id="PF01979">
    <property type="entry name" value="Amidohydro_1"/>
    <property type="match status" value="1"/>
</dbReference>
<dbReference type="PANTHER" id="PTHR43668:SF2">
    <property type="entry name" value="ALLANTOINASE"/>
    <property type="match status" value="1"/>
</dbReference>
<dbReference type="EMBL" id="KV453851">
    <property type="protein sequence ID" value="ODV85827.1"/>
    <property type="molecule type" value="Genomic_DNA"/>
</dbReference>
<dbReference type="Gene3D" id="2.30.40.10">
    <property type="entry name" value="Urease, subunit C, domain 1"/>
    <property type="match status" value="1"/>
</dbReference>
<dbReference type="Proteomes" id="UP000094801">
    <property type="component" value="Unassembled WGS sequence"/>
</dbReference>
<comment type="subunit">
    <text evidence="5">Homotetramer.</text>
</comment>
<keyword evidence="8" id="KW-0378">Hydrolase</keyword>
<keyword evidence="7" id="KW-0479">Metal-binding</keyword>
<reference evidence="12" key="1">
    <citation type="submission" date="2016-04" db="EMBL/GenBank/DDBJ databases">
        <title>Comparative genomics of biotechnologically important yeasts.</title>
        <authorList>
            <consortium name="DOE Joint Genome Institute"/>
            <person name="Riley R."/>
            <person name="Haridas S."/>
            <person name="Wolfe K.H."/>
            <person name="Lopes M.R."/>
            <person name="Hittinger C.T."/>
            <person name="Goker M."/>
            <person name="Salamov A."/>
            <person name="Wisecaver J."/>
            <person name="Long T.M."/>
            <person name="Aerts A.L."/>
            <person name="Barry K."/>
            <person name="Choi C."/>
            <person name="Clum A."/>
            <person name="Coughlan A.Y."/>
            <person name="Deshpande S."/>
            <person name="Douglass A.P."/>
            <person name="Hanson S.J."/>
            <person name="Klenk H.-P."/>
            <person name="Labutti K."/>
            <person name="Lapidus A."/>
            <person name="Lindquist E."/>
            <person name="Lipzen A."/>
            <person name="Meier-Kolthoff J.P."/>
            <person name="Ohm R.A."/>
            <person name="Otillar R.P."/>
            <person name="Pangilinan J."/>
            <person name="Peng Y."/>
            <person name="Rokas A."/>
            <person name="Rosa C.A."/>
            <person name="Scheuner C."/>
            <person name="Sibirny A.A."/>
            <person name="Slot J.C."/>
            <person name="Stielow J.B."/>
            <person name="Sun H."/>
            <person name="Kurtzman C.P."/>
            <person name="Blackwell M."/>
            <person name="Grigoriev I.V."/>
            <person name="Jeffries T.W."/>
        </authorList>
    </citation>
    <scope>NUCLEOTIDE SEQUENCE [LARGE SCALE GENOMIC DNA]</scope>
    <source>
        <strain evidence="12">NRRL YB-2248</strain>
    </source>
</reference>
<dbReference type="PANTHER" id="PTHR43668">
    <property type="entry name" value="ALLANTOINASE"/>
    <property type="match status" value="1"/>
</dbReference>
<comment type="catalytic activity">
    <reaction evidence="1">
        <text>(S)-allantoin + H2O = allantoate + H(+)</text>
        <dbReference type="Rhea" id="RHEA:17029"/>
        <dbReference type="ChEBI" id="CHEBI:15377"/>
        <dbReference type="ChEBI" id="CHEBI:15378"/>
        <dbReference type="ChEBI" id="CHEBI:15678"/>
        <dbReference type="ChEBI" id="CHEBI:17536"/>
        <dbReference type="EC" id="3.5.2.5"/>
    </reaction>
</comment>
<evidence type="ECO:0000256" key="2">
    <source>
        <dbReference type="ARBA" id="ARBA00001947"/>
    </source>
</evidence>
<dbReference type="InterPro" id="IPR032466">
    <property type="entry name" value="Metal_Hydrolase"/>
</dbReference>
<evidence type="ECO:0000313" key="11">
    <source>
        <dbReference type="EMBL" id="ODV85827.1"/>
    </source>
</evidence>
<dbReference type="InterPro" id="IPR050138">
    <property type="entry name" value="DHOase/Allantoinase_Hydrolase"/>
</dbReference>
<dbReference type="STRING" id="983967.A0A1E4T247"/>
<dbReference type="SUPFAM" id="SSF51338">
    <property type="entry name" value="Composite domain of metallo-dependent hydrolases"/>
    <property type="match status" value="1"/>
</dbReference>
<dbReference type="NCBIfam" id="TIGR03178">
    <property type="entry name" value="allantoinase"/>
    <property type="match status" value="1"/>
</dbReference>
<proteinExistence type="inferred from homology"/>
<evidence type="ECO:0000259" key="10">
    <source>
        <dbReference type="Pfam" id="PF01979"/>
    </source>
</evidence>
<dbReference type="GO" id="GO:0000256">
    <property type="term" value="P:allantoin catabolic process"/>
    <property type="evidence" value="ECO:0007669"/>
    <property type="project" value="UniProtKB-UniPathway"/>
</dbReference>
<evidence type="ECO:0000313" key="12">
    <source>
        <dbReference type="Proteomes" id="UP000094801"/>
    </source>
</evidence>
<dbReference type="GO" id="GO:0004038">
    <property type="term" value="F:allantoinase activity"/>
    <property type="evidence" value="ECO:0007669"/>
    <property type="project" value="UniProtKB-EC"/>
</dbReference>
<evidence type="ECO:0000256" key="5">
    <source>
        <dbReference type="ARBA" id="ARBA00011881"/>
    </source>
</evidence>